<dbReference type="RefSeq" id="WP_155842614.1">
    <property type="nucleotide sequence ID" value="NZ_BAAAIA010000005.1"/>
</dbReference>
<evidence type="ECO:0000313" key="4">
    <source>
        <dbReference type="Proteomes" id="UP000480122"/>
    </source>
</evidence>
<dbReference type="InterPro" id="IPR023393">
    <property type="entry name" value="START-like_dom_sf"/>
</dbReference>
<evidence type="ECO:0000256" key="1">
    <source>
        <dbReference type="ARBA" id="ARBA00006817"/>
    </source>
</evidence>
<dbReference type="OrthoDB" id="5185819at2"/>
<keyword evidence="4" id="KW-1185">Reference proteome</keyword>
<proteinExistence type="inferred from homology"/>
<dbReference type="InterPro" id="IPR013538">
    <property type="entry name" value="ASHA1/2-like_C"/>
</dbReference>
<dbReference type="Proteomes" id="UP000480122">
    <property type="component" value="Unassembled WGS sequence"/>
</dbReference>
<comment type="similarity">
    <text evidence="1">Belongs to the AHA1 family.</text>
</comment>
<dbReference type="AlphaFoldDB" id="A0A7C9HRL5"/>
<name>A0A7C9HRL5_9MICO</name>
<protein>
    <submittedName>
        <fullName evidence="3">Polyketide cyclase</fullName>
    </submittedName>
</protein>
<dbReference type="CDD" id="cd07826">
    <property type="entry name" value="SRPBCC_CalC_Aha1-like_9"/>
    <property type="match status" value="1"/>
</dbReference>
<dbReference type="EMBL" id="WODA01000022">
    <property type="protein sequence ID" value="MUN07769.1"/>
    <property type="molecule type" value="Genomic_DNA"/>
</dbReference>
<organism evidence="3 4">
    <name type="scientific">Agromyces luteolus</name>
    <dbReference type="NCBI Taxonomy" id="88373"/>
    <lineage>
        <taxon>Bacteria</taxon>
        <taxon>Bacillati</taxon>
        <taxon>Actinomycetota</taxon>
        <taxon>Actinomycetes</taxon>
        <taxon>Micrococcales</taxon>
        <taxon>Microbacteriaceae</taxon>
        <taxon>Agromyces</taxon>
    </lineage>
</organism>
<evidence type="ECO:0000259" key="2">
    <source>
        <dbReference type="Pfam" id="PF08327"/>
    </source>
</evidence>
<feature type="domain" description="Activator of Hsp90 ATPase homologue 1/2-like C-terminal" evidence="2">
    <location>
        <begin position="27"/>
        <end position="159"/>
    </location>
</feature>
<gene>
    <name evidence="3" type="ORF">GLX25_11670</name>
</gene>
<dbReference type="Gene3D" id="3.30.530.20">
    <property type="match status" value="1"/>
</dbReference>
<dbReference type="SUPFAM" id="SSF55961">
    <property type="entry name" value="Bet v1-like"/>
    <property type="match status" value="1"/>
</dbReference>
<comment type="caution">
    <text evidence="3">The sequence shown here is derived from an EMBL/GenBank/DDBJ whole genome shotgun (WGS) entry which is preliminary data.</text>
</comment>
<dbReference type="Pfam" id="PF08327">
    <property type="entry name" value="AHSA1"/>
    <property type="match status" value="1"/>
</dbReference>
<sequence length="165" mass="18672">MTTETTNPVTIEAPEGLPYVDIERVFDAPVAAVFDAHRDPEKVKRWLGPNGYDMQIERWDFRPQGGYRYVHVDPDGGRWAFNGTFHSIRENELAVQTFEFEGAPDVVSIESMTFEDLGDGRTRLRGHAVYPSLEARDAMVEHGMAKGVTEGYERLDALLAERRPS</sequence>
<accession>A0A7C9HRL5</accession>
<reference evidence="3 4" key="1">
    <citation type="submission" date="2019-11" db="EMBL/GenBank/DDBJ databases">
        <title>Agromyces kandeliae sp. nov., isolated from mangrove soil.</title>
        <authorList>
            <person name="Wang R."/>
        </authorList>
    </citation>
    <scope>NUCLEOTIDE SEQUENCE [LARGE SCALE GENOMIC DNA]</scope>
    <source>
        <strain evidence="3 4">JCM 11431</strain>
    </source>
</reference>
<evidence type="ECO:0000313" key="3">
    <source>
        <dbReference type="EMBL" id="MUN07769.1"/>
    </source>
</evidence>